<dbReference type="AlphaFoldDB" id="A0AAD9NXJ2"/>
<dbReference type="InterPro" id="IPR050373">
    <property type="entry name" value="Fibrinogen_C-term_domain"/>
</dbReference>
<proteinExistence type="predicted"/>
<dbReference type="SUPFAM" id="SSF56496">
    <property type="entry name" value="Fibrinogen C-terminal domain-like"/>
    <property type="match status" value="1"/>
</dbReference>
<dbReference type="PROSITE" id="PS51406">
    <property type="entry name" value="FIBRINOGEN_C_2"/>
    <property type="match status" value="1"/>
</dbReference>
<dbReference type="EMBL" id="JAODUO010000272">
    <property type="protein sequence ID" value="KAK2184287.1"/>
    <property type="molecule type" value="Genomic_DNA"/>
</dbReference>
<dbReference type="InterPro" id="IPR036056">
    <property type="entry name" value="Fibrinogen-like_C"/>
</dbReference>
<dbReference type="PANTHER" id="PTHR19143">
    <property type="entry name" value="FIBRINOGEN/TENASCIN/ANGIOPOEITIN"/>
    <property type="match status" value="1"/>
</dbReference>
<protein>
    <recommendedName>
        <fullName evidence="1">Fibrinogen C-terminal domain-containing protein</fullName>
    </recommendedName>
</protein>
<evidence type="ECO:0000313" key="3">
    <source>
        <dbReference type="Proteomes" id="UP001209878"/>
    </source>
</evidence>
<evidence type="ECO:0000313" key="2">
    <source>
        <dbReference type="EMBL" id="KAK2184287.1"/>
    </source>
</evidence>
<gene>
    <name evidence="2" type="ORF">NP493_272g01045</name>
</gene>
<keyword evidence="3" id="KW-1185">Reference proteome</keyword>
<reference evidence="2" key="1">
    <citation type="journal article" date="2023" name="Mol. Biol. Evol.">
        <title>Third-Generation Sequencing Reveals the Adaptive Role of the Epigenome in Three Deep-Sea Polychaetes.</title>
        <authorList>
            <person name="Perez M."/>
            <person name="Aroh O."/>
            <person name="Sun Y."/>
            <person name="Lan Y."/>
            <person name="Juniper S.K."/>
            <person name="Young C.R."/>
            <person name="Angers B."/>
            <person name="Qian P.Y."/>
        </authorList>
    </citation>
    <scope>NUCLEOTIDE SEQUENCE</scope>
    <source>
        <strain evidence="2">R07B-5</strain>
    </source>
</reference>
<feature type="domain" description="Fibrinogen C-terminal" evidence="1">
    <location>
        <begin position="1"/>
        <end position="113"/>
    </location>
</feature>
<dbReference type="Proteomes" id="UP001209878">
    <property type="component" value="Unassembled WGS sequence"/>
</dbReference>
<organism evidence="2 3">
    <name type="scientific">Ridgeia piscesae</name>
    <name type="common">Tubeworm</name>
    <dbReference type="NCBI Taxonomy" id="27915"/>
    <lineage>
        <taxon>Eukaryota</taxon>
        <taxon>Metazoa</taxon>
        <taxon>Spiralia</taxon>
        <taxon>Lophotrochozoa</taxon>
        <taxon>Annelida</taxon>
        <taxon>Polychaeta</taxon>
        <taxon>Sedentaria</taxon>
        <taxon>Canalipalpata</taxon>
        <taxon>Sabellida</taxon>
        <taxon>Siboglinidae</taxon>
        <taxon>Ridgeia</taxon>
    </lineage>
</organism>
<accession>A0AAD9NXJ2</accession>
<name>A0AAD9NXJ2_RIDPI</name>
<sequence>MGRGVWGVFQRRFNGSVDFYRDWADYKKGFGSTNGEFWLGNDNIHSISTSGRQVLRIDLEAFSGEKTFAEYRGFSIDAESRNYALRYKDFLGSSTAGRCWVFTVSLEENNKTL</sequence>
<dbReference type="Gene3D" id="3.90.215.10">
    <property type="entry name" value="Gamma Fibrinogen, chain A, domain 1"/>
    <property type="match status" value="1"/>
</dbReference>
<dbReference type="SMART" id="SM00186">
    <property type="entry name" value="FBG"/>
    <property type="match status" value="1"/>
</dbReference>
<comment type="caution">
    <text evidence="2">The sequence shown here is derived from an EMBL/GenBank/DDBJ whole genome shotgun (WGS) entry which is preliminary data.</text>
</comment>
<dbReference type="InterPro" id="IPR014716">
    <property type="entry name" value="Fibrinogen_a/b/g_C_1"/>
</dbReference>
<evidence type="ECO:0000259" key="1">
    <source>
        <dbReference type="PROSITE" id="PS51406"/>
    </source>
</evidence>
<dbReference type="InterPro" id="IPR002181">
    <property type="entry name" value="Fibrinogen_a/b/g_C_dom"/>
</dbReference>
<dbReference type="Pfam" id="PF00147">
    <property type="entry name" value="Fibrinogen_C"/>
    <property type="match status" value="1"/>
</dbReference>
<dbReference type="GO" id="GO:0005615">
    <property type="term" value="C:extracellular space"/>
    <property type="evidence" value="ECO:0007669"/>
    <property type="project" value="TreeGrafter"/>
</dbReference>